<dbReference type="OrthoDB" id="8590202at2"/>
<dbReference type="CDD" id="cd06552">
    <property type="entry name" value="ASCH_yqfb_like"/>
    <property type="match status" value="1"/>
</dbReference>
<name>A0A1H5RU78_9VIBR</name>
<dbReference type="EMBL" id="FNVG01000001">
    <property type="protein sequence ID" value="SEF41872.1"/>
    <property type="molecule type" value="Genomic_DNA"/>
</dbReference>
<dbReference type="Proteomes" id="UP000236721">
    <property type="component" value="Unassembled WGS sequence"/>
</dbReference>
<dbReference type="AlphaFoldDB" id="A0A1H5RU78"/>
<reference evidence="5" key="1">
    <citation type="submission" date="2016-10" db="EMBL/GenBank/DDBJ databases">
        <authorList>
            <person name="Varghese N."/>
            <person name="Submissions S."/>
        </authorList>
    </citation>
    <scope>NUCLEOTIDE SEQUENCE [LARGE SCALE GENOMIC DNA]</scope>
    <source>
        <strain evidence="5">CGMCC 1.7062</strain>
    </source>
</reference>
<dbReference type="InterPro" id="IPR007374">
    <property type="entry name" value="ASCH_domain"/>
</dbReference>
<feature type="active site" description="Nucleophile" evidence="2">
    <location>
        <position position="23"/>
    </location>
</feature>
<dbReference type="SUPFAM" id="SSF88697">
    <property type="entry name" value="PUA domain-like"/>
    <property type="match status" value="1"/>
</dbReference>
<evidence type="ECO:0000313" key="4">
    <source>
        <dbReference type="EMBL" id="SEF41872.1"/>
    </source>
</evidence>
<dbReference type="SMART" id="SM01022">
    <property type="entry name" value="ASCH"/>
    <property type="match status" value="1"/>
</dbReference>
<comment type="catalytic activity">
    <reaction evidence="2">
        <text>N(4)-acetylcytosine + H2O = cytosine + acetate + H(+)</text>
        <dbReference type="Rhea" id="RHEA:62940"/>
        <dbReference type="ChEBI" id="CHEBI:15377"/>
        <dbReference type="ChEBI" id="CHEBI:15378"/>
        <dbReference type="ChEBI" id="CHEBI:16040"/>
        <dbReference type="ChEBI" id="CHEBI:30089"/>
        <dbReference type="ChEBI" id="CHEBI:146134"/>
        <dbReference type="EC" id="3.5.1.135"/>
    </reaction>
</comment>
<dbReference type="PANTHER" id="PTHR38088">
    <property type="entry name" value="UCP029143 FAMILY PROTEIN"/>
    <property type="match status" value="1"/>
</dbReference>
<comment type="catalytic activity">
    <reaction evidence="2">
        <text>N(4)-acetylcytidine + H2O = cytidine + acetate + H(+)</text>
        <dbReference type="Rhea" id="RHEA:62932"/>
        <dbReference type="ChEBI" id="CHEBI:15377"/>
        <dbReference type="ChEBI" id="CHEBI:15378"/>
        <dbReference type="ChEBI" id="CHEBI:17562"/>
        <dbReference type="ChEBI" id="CHEBI:30089"/>
        <dbReference type="ChEBI" id="CHEBI:70989"/>
        <dbReference type="EC" id="3.5.1.135"/>
    </reaction>
</comment>
<comment type="catalytic activity">
    <reaction evidence="2">
        <text>N(4)-acetyl-2'-deoxycytidine + H2O = 2'-deoxycytidine + acetate + H(+)</text>
        <dbReference type="Rhea" id="RHEA:62936"/>
        <dbReference type="ChEBI" id="CHEBI:15377"/>
        <dbReference type="ChEBI" id="CHEBI:15378"/>
        <dbReference type="ChEBI" id="CHEBI:15698"/>
        <dbReference type="ChEBI" id="CHEBI:30089"/>
        <dbReference type="ChEBI" id="CHEBI:146133"/>
        <dbReference type="EC" id="3.5.1.135"/>
    </reaction>
</comment>
<keyword evidence="5" id="KW-1185">Reference proteome</keyword>
<organism evidence="4 5">
    <name type="scientific">Vibrio hangzhouensis</name>
    <dbReference type="NCBI Taxonomy" id="462991"/>
    <lineage>
        <taxon>Bacteria</taxon>
        <taxon>Pseudomonadati</taxon>
        <taxon>Pseudomonadota</taxon>
        <taxon>Gammaproteobacteria</taxon>
        <taxon>Vibrionales</taxon>
        <taxon>Vibrionaceae</taxon>
        <taxon>Vibrio</taxon>
    </lineage>
</organism>
<accession>A0A1H5RU78</accession>
<feature type="active site" description="Proton donor" evidence="2">
    <location>
        <position position="73"/>
    </location>
</feature>
<comment type="similarity">
    <text evidence="2">Belongs to the N(4)-acetylcytidine amidohydrolase family.</text>
</comment>
<evidence type="ECO:0000313" key="5">
    <source>
        <dbReference type="Proteomes" id="UP000236721"/>
    </source>
</evidence>
<dbReference type="InterPro" id="IPR008314">
    <property type="entry name" value="AC4CH"/>
</dbReference>
<evidence type="ECO:0000256" key="1">
    <source>
        <dbReference type="ARBA" id="ARBA00022801"/>
    </source>
</evidence>
<protein>
    <recommendedName>
        <fullName evidence="2">N(4)-acetylcytidine amidohydrolase</fullName>
        <shortName evidence="2">ac4C amidohydrolase</shortName>
        <ecNumber evidence="2">3.5.1.135</ecNumber>
    </recommendedName>
</protein>
<proteinExistence type="inferred from homology"/>
<dbReference type="NCBIfam" id="NF003443">
    <property type="entry name" value="PRK04980.1"/>
    <property type="match status" value="1"/>
</dbReference>
<dbReference type="PIRSF" id="PIRSF029143">
    <property type="entry name" value="UCP029143"/>
    <property type="match status" value="1"/>
</dbReference>
<dbReference type="Gene3D" id="2.30.130.30">
    <property type="entry name" value="Hypothetical protein"/>
    <property type="match status" value="1"/>
</dbReference>
<gene>
    <name evidence="4" type="ORF">SAMN04488244_101123</name>
</gene>
<dbReference type="RefSeq" id="WP_103878376.1">
    <property type="nucleotide sequence ID" value="NZ_FNVG01000001.1"/>
</dbReference>
<dbReference type="EC" id="3.5.1.135" evidence="2"/>
<keyword evidence="1 2" id="KW-0378">Hydrolase</keyword>
<feature type="active site" description="Proton acceptor" evidence="2">
    <location>
        <position position="20"/>
    </location>
</feature>
<comment type="function">
    <text evidence="2">Catalyzes the hydrolysis of N(4)-acetylcytidine (ac4C).</text>
</comment>
<dbReference type="HAMAP" id="MF_00684">
    <property type="entry name" value="ac4C_amidohydr"/>
    <property type="match status" value="1"/>
</dbReference>
<dbReference type="GO" id="GO:0005829">
    <property type="term" value="C:cytosol"/>
    <property type="evidence" value="ECO:0007669"/>
    <property type="project" value="TreeGrafter"/>
</dbReference>
<feature type="domain" description="ASCH" evidence="3">
    <location>
        <begin position="5"/>
        <end position="103"/>
    </location>
</feature>
<sequence length="103" mass="12095">MRNEITFFERFEADILSGKKTITIRDRTEIDFELNKVIPVATFETGRVFGLLKILTIESLNFNTINEQHALQENMTLPQLRQVIREIYPNEQQLYVISFEVAC</sequence>
<dbReference type="Pfam" id="PF04266">
    <property type="entry name" value="ASCH"/>
    <property type="match status" value="1"/>
</dbReference>
<evidence type="ECO:0000256" key="2">
    <source>
        <dbReference type="HAMAP-Rule" id="MF_00684"/>
    </source>
</evidence>
<dbReference type="InterPro" id="IPR015947">
    <property type="entry name" value="PUA-like_sf"/>
</dbReference>
<dbReference type="GO" id="GO:0016813">
    <property type="term" value="F:hydrolase activity, acting on carbon-nitrogen (but not peptide) bonds, in linear amidines"/>
    <property type="evidence" value="ECO:0007669"/>
    <property type="project" value="UniProtKB-UniRule"/>
</dbReference>
<dbReference type="PANTHER" id="PTHR38088:SF2">
    <property type="entry name" value="UCP029143 FAMILY PROTEIN"/>
    <property type="match status" value="1"/>
</dbReference>
<evidence type="ECO:0000259" key="3">
    <source>
        <dbReference type="SMART" id="SM01022"/>
    </source>
</evidence>